<dbReference type="GO" id="GO:0016192">
    <property type="term" value="P:vesicle-mediated transport"/>
    <property type="evidence" value="ECO:0007669"/>
    <property type="project" value="InterPro"/>
</dbReference>
<dbReference type="Ensembl" id="ENSENLT00000015762.1">
    <property type="protein sequence ID" value="ENSENLP00000015168.1"/>
    <property type="gene ID" value="ENSENLG00000007069.1"/>
</dbReference>
<reference evidence="3" key="2">
    <citation type="submission" date="2025-08" db="UniProtKB">
        <authorList>
            <consortium name="Ensembl"/>
        </authorList>
    </citation>
    <scope>IDENTIFICATION</scope>
</reference>
<dbReference type="Pfam" id="PF23268">
    <property type="entry name" value="RIN1"/>
    <property type="match status" value="1"/>
</dbReference>
<feature type="domain" description="VPS9" evidence="2">
    <location>
        <begin position="254"/>
        <end position="399"/>
    </location>
</feature>
<dbReference type="OMA" id="PFENNMH"/>
<dbReference type="GO" id="GO:0005085">
    <property type="term" value="F:guanyl-nucleotide exchange factor activity"/>
    <property type="evidence" value="ECO:0007669"/>
    <property type="project" value="InterPro"/>
</dbReference>
<feature type="compositionally biased region" description="Acidic residues" evidence="1">
    <location>
        <begin position="159"/>
        <end position="169"/>
    </location>
</feature>
<dbReference type="Proteomes" id="UP000472264">
    <property type="component" value="Chromosome 18"/>
</dbReference>
<dbReference type="Pfam" id="PF02204">
    <property type="entry name" value="VPS9"/>
    <property type="match status" value="1"/>
</dbReference>
<dbReference type="InterPro" id="IPR037191">
    <property type="entry name" value="VPS9_dom_sf"/>
</dbReference>
<dbReference type="SUPFAM" id="SSF109993">
    <property type="entry name" value="VPS9 domain"/>
    <property type="match status" value="1"/>
</dbReference>
<evidence type="ECO:0000313" key="3">
    <source>
        <dbReference type="Ensembl" id="ENSENLP00000015168.1"/>
    </source>
</evidence>
<dbReference type="PANTHER" id="PTHR23101:SF127">
    <property type="entry name" value="RAS AND RAB INTERACTOR 1-RELATED"/>
    <property type="match status" value="1"/>
</dbReference>
<dbReference type="GO" id="GO:0031267">
    <property type="term" value="F:small GTPase binding"/>
    <property type="evidence" value="ECO:0007669"/>
    <property type="project" value="TreeGrafter"/>
</dbReference>
<dbReference type="GO" id="GO:0005829">
    <property type="term" value="C:cytosol"/>
    <property type="evidence" value="ECO:0007669"/>
    <property type="project" value="TreeGrafter"/>
</dbReference>
<dbReference type="AlphaFoldDB" id="A0A665U6B4"/>
<feature type="compositionally biased region" description="Low complexity" evidence="1">
    <location>
        <begin position="144"/>
        <end position="158"/>
    </location>
</feature>
<sequence length="488" mass="54984">MVAFYCISRDVLPFPLELPEAIAKATTHRQLEAISHMGQELLFTLHFVLIPFENNMHPLSLPQQLQLTNHSASNKRHRFKRSMRLRLSESSMNLSLEGVGSYSPPPSVEQPVGSERLQKDGTNPQRRVHAGSGIEVAALERRPAPSLAELDSSSSFSSMDEDSDSDSDPESMVLTQRRIYQRPPLVRSRGRGGLHRMSEAFVCFFAPDKRLTRLVEELSRDRRSIFGGMVQDFLLEQREVLKSLASSSPRVTSVQLLQGLRLFLSQAKCCLLDSGELEPPIETLTGVPDCREVERVRKKLVLMQRTHSPIDKVLLLLQVCKCVHKAMGCLHGEKMSWDDFLPSLSYVIVECNRPHVLIEVEYMMELLETSWLGGEGGYYLTSVYASLCLIQSLDRDQPFSGCLTAEAQEALKEWSCRRSREAQRQKESQQNQVGTKTLRRTTERLEASCVGLCCTQRSPVLCRTAGTLAFCQVMCVFFGHTMLRSSDG</sequence>
<name>A0A665U6B4_ECHNA</name>
<dbReference type="Gene3D" id="1.20.1050.80">
    <property type="entry name" value="VPS9 domain"/>
    <property type="match status" value="1"/>
</dbReference>
<keyword evidence="4" id="KW-1185">Reference proteome</keyword>
<reference evidence="3" key="3">
    <citation type="submission" date="2025-09" db="UniProtKB">
        <authorList>
            <consortium name="Ensembl"/>
        </authorList>
    </citation>
    <scope>IDENTIFICATION</scope>
</reference>
<evidence type="ECO:0000256" key="1">
    <source>
        <dbReference type="SAM" id="MobiDB-lite"/>
    </source>
</evidence>
<evidence type="ECO:0000259" key="2">
    <source>
        <dbReference type="PROSITE" id="PS51205"/>
    </source>
</evidence>
<dbReference type="PROSITE" id="PS51205">
    <property type="entry name" value="VPS9"/>
    <property type="match status" value="1"/>
</dbReference>
<reference evidence="3" key="1">
    <citation type="submission" date="2021-04" db="EMBL/GenBank/DDBJ databases">
        <authorList>
            <consortium name="Wellcome Sanger Institute Data Sharing"/>
        </authorList>
    </citation>
    <scope>NUCLEOTIDE SEQUENCE [LARGE SCALE GENOMIC DNA]</scope>
</reference>
<dbReference type="GO" id="GO:0030139">
    <property type="term" value="C:endocytic vesicle"/>
    <property type="evidence" value="ECO:0007669"/>
    <property type="project" value="TreeGrafter"/>
</dbReference>
<proteinExistence type="predicted"/>
<accession>A0A665U6B4</accession>
<dbReference type="PANTHER" id="PTHR23101">
    <property type="entry name" value="RAB GDP/GTP EXCHANGE FACTOR"/>
    <property type="match status" value="1"/>
</dbReference>
<feature type="region of interest" description="Disordered" evidence="1">
    <location>
        <begin position="95"/>
        <end position="173"/>
    </location>
</feature>
<dbReference type="InterPro" id="IPR003123">
    <property type="entry name" value="VPS9"/>
</dbReference>
<protein>
    <submittedName>
        <fullName evidence="3">Si:ch211-168d1.3</fullName>
    </submittedName>
</protein>
<evidence type="ECO:0000313" key="4">
    <source>
        <dbReference type="Proteomes" id="UP000472264"/>
    </source>
</evidence>
<organism evidence="3 4">
    <name type="scientific">Echeneis naucrates</name>
    <name type="common">Live sharksucker</name>
    <dbReference type="NCBI Taxonomy" id="173247"/>
    <lineage>
        <taxon>Eukaryota</taxon>
        <taxon>Metazoa</taxon>
        <taxon>Chordata</taxon>
        <taxon>Craniata</taxon>
        <taxon>Vertebrata</taxon>
        <taxon>Euteleostomi</taxon>
        <taxon>Actinopterygii</taxon>
        <taxon>Neopterygii</taxon>
        <taxon>Teleostei</taxon>
        <taxon>Neoteleostei</taxon>
        <taxon>Acanthomorphata</taxon>
        <taxon>Carangaria</taxon>
        <taxon>Carangiformes</taxon>
        <taxon>Echeneidae</taxon>
        <taxon>Echeneis</taxon>
    </lineage>
</organism>
<dbReference type="InParanoid" id="A0A665U6B4"/>
<dbReference type="SMART" id="SM00167">
    <property type="entry name" value="VPS9"/>
    <property type="match status" value="1"/>
</dbReference>
<dbReference type="InterPro" id="IPR045046">
    <property type="entry name" value="Vps9-like"/>
</dbReference>